<comment type="caution">
    <text evidence="7">The sequence shown here is derived from an EMBL/GenBank/DDBJ whole genome shotgun (WGS) entry which is preliminary data.</text>
</comment>
<feature type="domain" description="MARVEL" evidence="6">
    <location>
        <begin position="55"/>
        <end position="171"/>
    </location>
</feature>
<evidence type="ECO:0000256" key="1">
    <source>
        <dbReference type="ARBA" id="ARBA00004141"/>
    </source>
</evidence>
<dbReference type="RefSeq" id="XP_028485692.1">
    <property type="nucleotide sequence ID" value="XM_028632782.1"/>
</dbReference>
<feature type="transmembrane region" description="Helical" evidence="5">
    <location>
        <begin position="124"/>
        <end position="147"/>
    </location>
</feature>
<evidence type="ECO:0000313" key="7">
    <source>
        <dbReference type="EMBL" id="RWQ96047.1"/>
    </source>
</evidence>
<evidence type="ECO:0000256" key="5">
    <source>
        <dbReference type="SAM" id="Phobius"/>
    </source>
</evidence>
<reference evidence="7 8" key="1">
    <citation type="journal article" date="2018" name="Front. Microbiol.">
        <title>Genomic and genetic insights into a cosmopolitan fungus, Paecilomyces variotii (Eurotiales).</title>
        <authorList>
            <person name="Urquhart A.S."/>
            <person name="Mondo S.J."/>
            <person name="Makela M.R."/>
            <person name="Hane J.K."/>
            <person name="Wiebenga A."/>
            <person name="He G."/>
            <person name="Mihaltcheva S."/>
            <person name="Pangilinan J."/>
            <person name="Lipzen A."/>
            <person name="Barry K."/>
            <person name="de Vries R.P."/>
            <person name="Grigoriev I.V."/>
            <person name="Idnurm A."/>
        </authorList>
    </citation>
    <scope>NUCLEOTIDE SEQUENCE [LARGE SCALE GENOMIC DNA]</scope>
    <source>
        <strain evidence="7 8">CBS 101075</strain>
    </source>
</reference>
<keyword evidence="2 5" id="KW-0812">Transmembrane</keyword>
<dbReference type="Proteomes" id="UP000283841">
    <property type="component" value="Unassembled WGS sequence"/>
</dbReference>
<feature type="transmembrane region" description="Helical" evidence="5">
    <location>
        <begin position="167"/>
        <end position="188"/>
    </location>
</feature>
<dbReference type="GeneID" id="39602059"/>
<keyword evidence="8" id="KW-1185">Reference proteome</keyword>
<evidence type="ECO:0000256" key="4">
    <source>
        <dbReference type="ARBA" id="ARBA00023136"/>
    </source>
</evidence>
<dbReference type="InterPro" id="IPR008253">
    <property type="entry name" value="Marvel"/>
</dbReference>
<evidence type="ECO:0000313" key="8">
    <source>
        <dbReference type="Proteomes" id="UP000283841"/>
    </source>
</evidence>
<evidence type="ECO:0000256" key="2">
    <source>
        <dbReference type="ARBA" id="ARBA00022692"/>
    </source>
</evidence>
<feature type="transmembrane region" description="Helical" evidence="5">
    <location>
        <begin position="55"/>
        <end position="73"/>
    </location>
</feature>
<dbReference type="PANTHER" id="PTHR42083">
    <property type="entry name" value="MARVEL DOMAIN-CONTAINING PROTEIN"/>
    <property type="match status" value="1"/>
</dbReference>
<feature type="transmembrane region" description="Helical" evidence="5">
    <location>
        <begin position="89"/>
        <end position="112"/>
    </location>
</feature>
<sequence>MLFLVLRIFRFARSQAKKRTAEQQQQAYDPQGIRSGSSTMALDQAGSKKALLEDVIRFIQLVMALVVIGLYGQDLSSNHQNGVYVNAKWVYAVVAGGLAALTAFIYLVAAFVAKDRPLRTRPHLHLPLFLWQSVLCILWLVLFGIFGKMYIGNSNTKNNSNVDKMKNAVWIDIANLGLWVITGLWAGLRWRQSNKVVPQDTESVGDLEKEKAEATE</sequence>
<dbReference type="Pfam" id="PF01284">
    <property type="entry name" value="MARVEL"/>
    <property type="match status" value="1"/>
</dbReference>
<protein>
    <recommendedName>
        <fullName evidence="6">MARVEL domain-containing protein</fullName>
    </recommendedName>
</protein>
<dbReference type="AlphaFoldDB" id="A0A443HW40"/>
<keyword evidence="4 5" id="KW-0472">Membrane</keyword>
<comment type="subcellular location">
    <subcellularLocation>
        <location evidence="1">Membrane</location>
        <topology evidence="1">Multi-pass membrane protein</topology>
    </subcellularLocation>
</comment>
<dbReference type="VEuPathDB" id="FungiDB:C8Q69DRAFT_506252"/>
<dbReference type="GO" id="GO:0016020">
    <property type="term" value="C:membrane"/>
    <property type="evidence" value="ECO:0007669"/>
    <property type="project" value="UniProtKB-SubCell"/>
</dbReference>
<proteinExistence type="predicted"/>
<name>A0A443HW40_BYSSP</name>
<evidence type="ECO:0000259" key="6">
    <source>
        <dbReference type="Pfam" id="PF01284"/>
    </source>
</evidence>
<organism evidence="7 8">
    <name type="scientific">Byssochlamys spectabilis</name>
    <name type="common">Paecilomyces variotii</name>
    <dbReference type="NCBI Taxonomy" id="264951"/>
    <lineage>
        <taxon>Eukaryota</taxon>
        <taxon>Fungi</taxon>
        <taxon>Dikarya</taxon>
        <taxon>Ascomycota</taxon>
        <taxon>Pezizomycotina</taxon>
        <taxon>Eurotiomycetes</taxon>
        <taxon>Eurotiomycetidae</taxon>
        <taxon>Eurotiales</taxon>
        <taxon>Thermoascaceae</taxon>
        <taxon>Paecilomyces</taxon>
    </lineage>
</organism>
<evidence type="ECO:0000256" key="3">
    <source>
        <dbReference type="ARBA" id="ARBA00022989"/>
    </source>
</evidence>
<gene>
    <name evidence="7" type="ORF">C8Q69DRAFT_506252</name>
</gene>
<keyword evidence="3 5" id="KW-1133">Transmembrane helix</keyword>
<accession>A0A443HW40</accession>
<dbReference type="PANTHER" id="PTHR42083:SF1">
    <property type="entry name" value="MARVEL DOMAIN-CONTAINING PROTEIN"/>
    <property type="match status" value="1"/>
</dbReference>
<dbReference type="EMBL" id="RCNU01000004">
    <property type="protein sequence ID" value="RWQ96047.1"/>
    <property type="molecule type" value="Genomic_DNA"/>
</dbReference>